<dbReference type="AlphaFoldDB" id="A0A2T7NKD2"/>
<sequence>MPRDVHRVLPETRSRVVDRKPHYLPLCTLYTPPSAASWLYLCLAETASGVQSDELTNEQTEMHIHTVGYP</sequence>
<evidence type="ECO:0000313" key="1">
    <source>
        <dbReference type="EMBL" id="PVD21619.1"/>
    </source>
</evidence>
<organism evidence="1 2">
    <name type="scientific">Pomacea canaliculata</name>
    <name type="common">Golden apple snail</name>
    <dbReference type="NCBI Taxonomy" id="400727"/>
    <lineage>
        <taxon>Eukaryota</taxon>
        <taxon>Metazoa</taxon>
        <taxon>Spiralia</taxon>
        <taxon>Lophotrochozoa</taxon>
        <taxon>Mollusca</taxon>
        <taxon>Gastropoda</taxon>
        <taxon>Caenogastropoda</taxon>
        <taxon>Architaenioglossa</taxon>
        <taxon>Ampullarioidea</taxon>
        <taxon>Ampullariidae</taxon>
        <taxon>Pomacea</taxon>
    </lineage>
</organism>
<reference evidence="1 2" key="1">
    <citation type="submission" date="2018-04" db="EMBL/GenBank/DDBJ databases">
        <title>The genome of golden apple snail Pomacea canaliculata provides insight into stress tolerance and invasive adaptation.</title>
        <authorList>
            <person name="Liu C."/>
            <person name="Liu B."/>
            <person name="Ren Y."/>
            <person name="Zhang Y."/>
            <person name="Wang H."/>
            <person name="Li S."/>
            <person name="Jiang F."/>
            <person name="Yin L."/>
            <person name="Zhang G."/>
            <person name="Qian W."/>
            <person name="Fan W."/>
        </authorList>
    </citation>
    <scope>NUCLEOTIDE SEQUENCE [LARGE SCALE GENOMIC DNA]</scope>
    <source>
        <strain evidence="1">SZHN2017</strain>
        <tissue evidence="1">Muscle</tissue>
    </source>
</reference>
<gene>
    <name evidence="1" type="ORF">C0Q70_17418</name>
</gene>
<dbReference type="EMBL" id="PZQS01000011">
    <property type="protein sequence ID" value="PVD21619.1"/>
    <property type="molecule type" value="Genomic_DNA"/>
</dbReference>
<name>A0A2T7NKD2_POMCA</name>
<evidence type="ECO:0000313" key="2">
    <source>
        <dbReference type="Proteomes" id="UP000245119"/>
    </source>
</evidence>
<proteinExistence type="predicted"/>
<accession>A0A2T7NKD2</accession>
<dbReference type="Proteomes" id="UP000245119">
    <property type="component" value="Linkage Group LG11"/>
</dbReference>
<keyword evidence="2" id="KW-1185">Reference proteome</keyword>
<protein>
    <submittedName>
        <fullName evidence="1">Uncharacterized protein</fullName>
    </submittedName>
</protein>
<comment type="caution">
    <text evidence="1">The sequence shown here is derived from an EMBL/GenBank/DDBJ whole genome shotgun (WGS) entry which is preliminary data.</text>
</comment>